<dbReference type="Proteomes" id="UP001320420">
    <property type="component" value="Unassembled WGS sequence"/>
</dbReference>
<feature type="compositionally biased region" description="Low complexity" evidence="8">
    <location>
        <begin position="815"/>
        <end position="832"/>
    </location>
</feature>
<name>A0AAN9USS4_9PEZI</name>
<evidence type="ECO:0000313" key="12">
    <source>
        <dbReference type="Proteomes" id="UP001320420"/>
    </source>
</evidence>
<dbReference type="GO" id="GO:0016020">
    <property type="term" value="C:membrane"/>
    <property type="evidence" value="ECO:0007669"/>
    <property type="project" value="UniProtKB-SubCell"/>
</dbReference>
<organism evidence="11 12">
    <name type="scientific">Diatrype stigma</name>
    <dbReference type="NCBI Taxonomy" id="117547"/>
    <lineage>
        <taxon>Eukaryota</taxon>
        <taxon>Fungi</taxon>
        <taxon>Dikarya</taxon>
        <taxon>Ascomycota</taxon>
        <taxon>Pezizomycotina</taxon>
        <taxon>Sordariomycetes</taxon>
        <taxon>Xylariomycetidae</taxon>
        <taxon>Xylariales</taxon>
        <taxon>Diatrypaceae</taxon>
        <taxon>Diatrype</taxon>
    </lineage>
</organism>
<evidence type="ECO:0000256" key="7">
    <source>
        <dbReference type="ARBA" id="ARBA00023180"/>
    </source>
</evidence>
<keyword evidence="12" id="KW-1185">Reference proteome</keyword>
<feature type="transmembrane region" description="Helical" evidence="9">
    <location>
        <begin position="318"/>
        <end position="336"/>
    </location>
</feature>
<dbReference type="Pfam" id="PF07779">
    <property type="entry name" value="Cas1_AcylT"/>
    <property type="match status" value="1"/>
</dbReference>
<dbReference type="AlphaFoldDB" id="A0AAN9USS4"/>
<reference evidence="11 12" key="1">
    <citation type="submission" date="2024-02" db="EMBL/GenBank/DDBJ databases">
        <title>De novo assembly and annotation of 12 fungi associated with fruit tree decline syndrome in Ontario, Canada.</title>
        <authorList>
            <person name="Sulman M."/>
            <person name="Ellouze W."/>
            <person name="Ilyukhin E."/>
        </authorList>
    </citation>
    <scope>NUCLEOTIDE SEQUENCE [LARGE SCALE GENOMIC DNA]</scope>
    <source>
        <strain evidence="11 12">M11/M66-122</strain>
    </source>
</reference>
<evidence type="ECO:0000256" key="6">
    <source>
        <dbReference type="ARBA" id="ARBA00023136"/>
    </source>
</evidence>
<comment type="similarity">
    <text evidence="2">Belongs to the PC-esterase family. CASD1 subfamily.</text>
</comment>
<feature type="region of interest" description="Disordered" evidence="8">
    <location>
        <begin position="801"/>
        <end position="832"/>
    </location>
</feature>
<keyword evidence="3" id="KW-0808">Transferase</keyword>
<evidence type="ECO:0000256" key="2">
    <source>
        <dbReference type="ARBA" id="ARBA00010666"/>
    </source>
</evidence>
<feature type="transmembrane region" description="Helical" evidence="9">
    <location>
        <begin position="534"/>
        <end position="555"/>
    </location>
</feature>
<evidence type="ECO:0000256" key="8">
    <source>
        <dbReference type="SAM" id="MobiDB-lite"/>
    </source>
</evidence>
<sequence>MDDDLFGCRALLHEGKWYIDHSDDPSAGALRQWEPSGCQMLKYTEQDIHDCLEGQRVVFARDSTIRQIFWATSAKLGNPNARDAAVDPIAMGGKHKNLSFGARDVKLEFFWDPWLNSTALRNELAKFEPRPYWEDQELPAAKGSDSAALVVMGSPGLWSAHHGKEDSYSLFRFCVDHIMGDLMTPLEYSIKTPTTPDTTNDDSSSNMILLAPVQVPAYDMLSPERQATMTPEVIDLMNQYLSNKLPSENSHILWAYNKMTEHLEEAFDDSGLHVVANVAANQADIVLNARCNNPKVAGRDAHRGTCCTVYHRGQFETVFLNMAFVLSAITLCYKLLPSSARRLLRTPRVAVITGQLLFAVAWCQFSDRTTVFSKITRHYNQSIFLFLSICWLLCSLVSLSLTSLDGETPYSDGFLSRQQSDEIKGFMQALVLLYHYHHASQTLWVYKLVRVFMSGYFFLSAFGHSTYFLRKRDFSFGRVAVVLFRFNVLTALLPYAVNTEYNSYYFAPAITFWYLVVYLTHRVFYVHNQDQRRFYVKVFVAVVLSNVLISTPGLLECISKASYAMFRMSWDAKELRFRLGLDRCIVFVGIIAANLVQRTARFKAHHRQAGFSMATGGPYSEPPAVFDSVLRGIAEESQAWAKQKCIILLMCAAVFPSFFVFISTPFLPSKEAYNAVHPYISWVPILAFLGLRNAFSSARKRYLRLPAMLGRISLETYVLQYHMWLGNDATARLTTGLLDRYGSPLLIHGNGSDADGVWLSTYVGRPMETVILTAFFVAVAASTHRATEALAQWLFGPSISSSGGSRHRSHGGAGSAVAGGLPSSSSSSSSDATSLEAALGNVYELHDLGGGERRRQQGTSNSAEEVGENNGEGDIEEGQGGGGGNRSDNRGNAPLWRRRARTRIPVIFVSALSGGRHARRIWLMLNTGVVNIVEDPRVRAGALLIMLCTANWLYR</sequence>
<feature type="transmembrane region" description="Helical" evidence="9">
    <location>
        <begin position="679"/>
        <end position="695"/>
    </location>
</feature>
<keyword evidence="4 9" id="KW-0812">Transmembrane</keyword>
<accession>A0AAN9USS4</accession>
<dbReference type="PANTHER" id="PTHR13533">
    <property type="entry name" value="N-ACETYLNEURAMINATE 9-O-ACETYLTRANSFERASE"/>
    <property type="match status" value="1"/>
</dbReference>
<feature type="transmembrane region" description="Helical" evidence="9">
    <location>
        <begin position="476"/>
        <end position="497"/>
    </location>
</feature>
<keyword evidence="6 9" id="KW-0472">Membrane</keyword>
<evidence type="ECO:0000256" key="3">
    <source>
        <dbReference type="ARBA" id="ARBA00022679"/>
    </source>
</evidence>
<gene>
    <name evidence="11" type="ORF">SLS62_006456</name>
</gene>
<dbReference type="GO" id="GO:0005794">
    <property type="term" value="C:Golgi apparatus"/>
    <property type="evidence" value="ECO:0007669"/>
    <property type="project" value="UniProtKB-ARBA"/>
</dbReference>
<proteinExistence type="inferred from homology"/>
<evidence type="ECO:0000256" key="4">
    <source>
        <dbReference type="ARBA" id="ARBA00022692"/>
    </source>
</evidence>
<keyword evidence="5 9" id="KW-1133">Transmembrane helix</keyword>
<evidence type="ECO:0000256" key="5">
    <source>
        <dbReference type="ARBA" id="ARBA00022989"/>
    </source>
</evidence>
<feature type="transmembrane region" description="Helical" evidence="9">
    <location>
        <begin position="383"/>
        <end position="404"/>
    </location>
</feature>
<dbReference type="GO" id="GO:0005975">
    <property type="term" value="P:carbohydrate metabolic process"/>
    <property type="evidence" value="ECO:0007669"/>
    <property type="project" value="UniProtKB-ARBA"/>
</dbReference>
<feature type="transmembrane region" description="Helical" evidence="9">
    <location>
        <begin position="575"/>
        <end position="596"/>
    </location>
</feature>
<comment type="caution">
    <text evidence="11">The sequence shown here is derived from an EMBL/GenBank/DDBJ whole genome shotgun (WGS) entry which is preliminary data.</text>
</comment>
<feature type="region of interest" description="Disordered" evidence="8">
    <location>
        <begin position="846"/>
        <end position="893"/>
    </location>
</feature>
<dbReference type="EMBL" id="JAKJXP020000047">
    <property type="protein sequence ID" value="KAK7751630.1"/>
    <property type="molecule type" value="Genomic_DNA"/>
</dbReference>
<dbReference type="PANTHER" id="PTHR13533:SF1">
    <property type="entry name" value="N-ACETYLNEURAMINATE 9-O-ACETYLTRANSFERASE"/>
    <property type="match status" value="1"/>
</dbReference>
<keyword evidence="7" id="KW-0325">Glycoprotein</keyword>
<dbReference type="InterPro" id="IPR012419">
    <property type="entry name" value="Cas1_AcylTrans_dom"/>
</dbReference>
<feature type="compositionally biased region" description="Basic and acidic residues" evidence="8">
    <location>
        <begin position="846"/>
        <end position="855"/>
    </location>
</feature>
<comment type="subcellular location">
    <subcellularLocation>
        <location evidence="1">Membrane</location>
        <topology evidence="1">Multi-pass membrane protein</topology>
    </subcellularLocation>
</comment>
<evidence type="ECO:0000256" key="1">
    <source>
        <dbReference type="ARBA" id="ARBA00004141"/>
    </source>
</evidence>
<feature type="domain" description="Cas1p 10 TM acyl transferase" evidence="10">
    <location>
        <begin position="353"/>
        <end position="797"/>
    </location>
</feature>
<protein>
    <recommendedName>
        <fullName evidence="10">Cas1p 10 TM acyl transferase domain-containing protein</fullName>
    </recommendedName>
</protein>
<feature type="compositionally biased region" description="Acidic residues" evidence="8">
    <location>
        <begin position="865"/>
        <end position="877"/>
    </location>
</feature>
<evidence type="ECO:0000256" key="9">
    <source>
        <dbReference type="SAM" id="Phobius"/>
    </source>
</evidence>
<evidence type="ECO:0000259" key="10">
    <source>
        <dbReference type="Pfam" id="PF07779"/>
    </source>
</evidence>
<dbReference type="GO" id="GO:0016740">
    <property type="term" value="F:transferase activity"/>
    <property type="evidence" value="ECO:0007669"/>
    <property type="project" value="UniProtKB-KW"/>
</dbReference>
<feature type="transmembrane region" description="Helical" evidence="9">
    <location>
        <begin position="503"/>
        <end position="525"/>
    </location>
</feature>
<evidence type="ECO:0000313" key="11">
    <source>
        <dbReference type="EMBL" id="KAK7751630.1"/>
    </source>
</evidence>
<feature type="transmembrane region" description="Helical" evidence="9">
    <location>
        <begin position="646"/>
        <end position="667"/>
    </location>
</feature>
<feature type="transmembrane region" description="Helical" evidence="9">
    <location>
        <begin position="448"/>
        <end position="469"/>
    </location>
</feature>